<accession>A0AA36MM18</accession>
<dbReference type="AlphaFoldDB" id="A0AA36MM18"/>
<dbReference type="NCBIfam" id="TIGR00756">
    <property type="entry name" value="PPR"/>
    <property type="match status" value="1"/>
</dbReference>
<dbReference type="EMBL" id="CAUJNA010000473">
    <property type="protein sequence ID" value="CAJ1377609.1"/>
    <property type="molecule type" value="Genomic_DNA"/>
</dbReference>
<organism evidence="5 6">
    <name type="scientific">Effrenium voratum</name>
    <dbReference type="NCBI Taxonomy" id="2562239"/>
    <lineage>
        <taxon>Eukaryota</taxon>
        <taxon>Sar</taxon>
        <taxon>Alveolata</taxon>
        <taxon>Dinophyceae</taxon>
        <taxon>Suessiales</taxon>
        <taxon>Symbiodiniaceae</taxon>
        <taxon>Effrenium</taxon>
    </lineage>
</organism>
<feature type="chain" id="PRO_5041380930" description="Pentatricopeptide repeat-containing protein" evidence="4">
    <location>
        <begin position="24"/>
        <end position="772"/>
    </location>
</feature>
<gene>
    <name evidence="5" type="ORF">EVOR1521_LOCUS6357</name>
</gene>
<evidence type="ECO:0000256" key="1">
    <source>
        <dbReference type="ARBA" id="ARBA00022737"/>
    </source>
</evidence>
<feature type="compositionally biased region" description="Basic and acidic residues" evidence="3">
    <location>
        <begin position="713"/>
        <end position="732"/>
    </location>
</feature>
<dbReference type="Pfam" id="PF13812">
    <property type="entry name" value="PPR_3"/>
    <property type="match status" value="1"/>
</dbReference>
<keyword evidence="4" id="KW-0732">Signal</keyword>
<protein>
    <recommendedName>
        <fullName evidence="7">Pentatricopeptide repeat-containing protein</fullName>
    </recommendedName>
</protein>
<feature type="repeat" description="PPR" evidence="2">
    <location>
        <begin position="161"/>
        <end position="195"/>
    </location>
</feature>
<dbReference type="Pfam" id="PF01535">
    <property type="entry name" value="PPR"/>
    <property type="match status" value="1"/>
</dbReference>
<dbReference type="Proteomes" id="UP001178507">
    <property type="component" value="Unassembled WGS sequence"/>
</dbReference>
<evidence type="ECO:0000313" key="5">
    <source>
        <dbReference type="EMBL" id="CAJ1377609.1"/>
    </source>
</evidence>
<evidence type="ECO:0000256" key="3">
    <source>
        <dbReference type="SAM" id="MobiDB-lite"/>
    </source>
</evidence>
<comment type="caution">
    <text evidence="5">The sequence shown here is derived from an EMBL/GenBank/DDBJ whole genome shotgun (WGS) entry which is preliminary data.</text>
</comment>
<evidence type="ECO:0000256" key="4">
    <source>
        <dbReference type="SAM" id="SignalP"/>
    </source>
</evidence>
<dbReference type="Gene3D" id="1.25.40.10">
    <property type="entry name" value="Tetratricopeptide repeat domain"/>
    <property type="match status" value="5"/>
</dbReference>
<proteinExistence type="predicted"/>
<evidence type="ECO:0000313" key="6">
    <source>
        <dbReference type="Proteomes" id="UP001178507"/>
    </source>
</evidence>
<dbReference type="InterPro" id="IPR011990">
    <property type="entry name" value="TPR-like_helical_dom_sf"/>
</dbReference>
<dbReference type="PANTHER" id="PTHR47447:SF17">
    <property type="entry name" value="OS12G0638900 PROTEIN"/>
    <property type="match status" value="1"/>
</dbReference>
<dbReference type="PROSITE" id="PS51375">
    <property type="entry name" value="PPR"/>
    <property type="match status" value="2"/>
</dbReference>
<name>A0AA36MM18_9DINO</name>
<feature type="signal peptide" evidence="4">
    <location>
        <begin position="1"/>
        <end position="23"/>
    </location>
</feature>
<feature type="region of interest" description="Disordered" evidence="3">
    <location>
        <begin position="713"/>
        <end position="772"/>
    </location>
</feature>
<evidence type="ECO:0008006" key="7">
    <source>
        <dbReference type="Google" id="ProtNLM"/>
    </source>
</evidence>
<feature type="compositionally biased region" description="Basic and acidic residues" evidence="3">
    <location>
        <begin position="747"/>
        <end position="757"/>
    </location>
</feature>
<sequence>MASSLKRCAASLALLWLLADCTAFNRVYSSKVVRAILSTRGPPRDRRKVAAGGSKARCAFLMRRIDDDKIKMSELKKVAHELRGLLTEPRDFTRVVKALGSRGLHPRMLDIIQEMDQRVGPSYITYSAAIASVSGPGSWELATKLLRQLEARSRGRGEGPNLITYNAVIHTLAQDRKWQEALQVFGELTSKEFSPTESTYSAAMSACKLSQWEVALHLNEDMLDRGLRGNLLTWTSLIQALGRAEPVLAIRAFGRMKRAGFQPDQQVFDAVLRACAAGGLWKRAIFIINKMMEAGESPSASAYSSAVAACAARQGRRSILLFEEMLQKGLLPTPAAYVGVMAAHAHDGRWDRVLRTFSEMRSQPGPITYAAYAAAMRAINFYERSPDESDSRKRGMARKQLKMFTDMLKMHKTQPDAECHSIAARAYADCYEAVKGTRLIEQALQNGHSPHGSACSAILQALPQSRDGQISDKQLKLLFEAGITGYLKESPSDSVRLLREMQEAKLEVSQEIYQAVVCESEEPDVAAWAYEEMRRLNMTASADASVAAMQAFAEDWERALEIFDELKSSGALALRGKSLDLLEKAGLAALTACAAGGRCLEAQHVLEEVRFQGLALSPPLYEQAIAASSSQLDTARNLVGRMLAAGYQPSHEALAVSKMESAIDQLQAMEDMGFVPDEATVRAAIGEARHCNDRELARELSLRLRVEKTGAEDVRLERTSKPKRPGRGDKPRKPFRPKSGQGKRSAASRESESKEQADIQNSEDWQERVTYF</sequence>
<reference evidence="5" key="1">
    <citation type="submission" date="2023-08" db="EMBL/GenBank/DDBJ databases">
        <authorList>
            <person name="Chen Y."/>
            <person name="Shah S."/>
            <person name="Dougan E. K."/>
            <person name="Thang M."/>
            <person name="Chan C."/>
        </authorList>
    </citation>
    <scope>NUCLEOTIDE SEQUENCE</scope>
</reference>
<dbReference type="SUPFAM" id="SSF48452">
    <property type="entry name" value="TPR-like"/>
    <property type="match status" value="1"/>
</dbReference>
<evidence type="ECO:0000256" key="2">
    <source>
        <dbReference type="PROSITE-ProRule" id="PRU00708"/>
    </source>
</evidence>
<keyword evidence="6" id="KW-1185">Reference proteome</keyword>
<dbReference type="InterPro" id="IPR002885">
    <property type="entry name" value="PPR_rpt"/>
</dbReference>
<dbReference type="PANTHER" id="PTHR47447">
    <property type="entry name" value="OS03G0856100 PROTEIN"/>
    <property type="match status" value="1"/>
</dbReference>
<dbReference type="Pfam" id="PF13041">
    <property type="entry name" value="PPR_2"/>
    <property type="match status" value="1"/>
</dbReference>
<feature type="repeat" description="PPR" evidence="2">
    <location>
        <begin position="264"/>
        <end position="298"/>
    </location>
</feature>
<keyword evidence="1" id="KW-0677">Repeat</keyword>